<protein>
    <submittedName>
        <fullName evidence="2">Uncharacterized protein</fullName>
    </submittedName>
</protein>
<feature type="region of interest" description="Disordered" evidence="1">
    <location>
        <begin position="21"/>
        <end position="74"/>
    </location>
</feature>
<name>A0A4Z2DZD1_9TELE</name>
<evidence type="ECO:0000313" key="2">
    <source>
        <dbReference type="EMBL" id="TNN21885.1"/>
    </source>
</evidence>
<keyword evidence="3" id="KW-1185">Reference proteome</keyword>
<comment type="caution">
    <text evidence="2">The sequence shown here is derived from an EMBL/GenBank/DDBJ whole genome shotgun (WGS) entry which is preliminary data.</text>
</comment>
<feature type="compositionally biased region" description="Low complexity" evidence="1">
    <location>
        <begin position="46"/>
        <end position="55"/>
    </location>
</feature>
<evidence type="ECO:0000313" key="3">
    <source>
        <dbReference type="Proteomes" id="UP000314294"/>
    </source>
</evidence>
<accession>A0A4Z2DZD1</accession>
<organism evidence="2 3">
    <name type="scientific">Liparis tanakae</name>
    <name type="common">Tanaka's snailfish</name>
    <dbReference type="NCBI Taxonomy" id="230148"/>
    <lineage>
        <taxon>Eukaryota</taxon>
        <taxon>Metazoa</taxon>
        <taxon>Chordata</taxon>
        <taxon>Craniata</taxon>
        <taxon>Vertebrata</taxon>
        <taxon>Euteleostomi</taxon>
        <taxon>Actinopterygii</taxon>
        <taxon>Neopterygii</taxon>
        <taxon>Teleostei</taxon>
        <taxon>Neoteleostei</taxon>
        <taxon>Acanthomorphata</taxon>
        <taxon>Eupercaria</taxon>
        <taxon>Perciformes</taxon>
        <taxon>Cottioidei</taxon>
        <taxon>Cottales</taxon>
        <taxon>Liparidae</taxon>
        <taxon>Liparis</taxon>
    </lineage>
</organism>
<sequence>MAQGRRPACRCLSEECVLSRGKEGDSEAAGGRKVTLGLRRADGQPRSRSGSPRLRLAQRSGNKESAATGPAKVGGTAKWVVAVVDPRVQPRPSTPCF</sequence>
<dbReference type="Proteomes" id="UP000314294">
    <property type="component" value="Unassembled WGS sequence"/>
</dbReference>
<gene>
    <name evidence="2" type="ORF">EYF80_068003</name>
</gene>
<proteinExistence type="predicted"/>
<evidence type="ECO:0000256" key="1">
    <source>
        <dbReference type="SAM" id="MobiDB-lite"/>
    </source>
</evidence>
<reference evidence="2 3" key="1">
    <citation type="submission" date="2019-03" db="EMBL/GenBank/DDBJ databases">
        <title>First draft genome of Liparis tanakae, snailfish: a comprehensive survey of snailfish specific genes.</title>
        <authorList>
            <person name="Kim W."/>
            <person name="Song I."/>
            <person name="Jeong J.-H."/>
            <person name="Kim D."/>
            <person name="Kim S."/>
            <person name="Ryu S."/>
            <person name="Song J.Y."/>
            <person name="Lee S.K."/>
        </authorList>
    </citation>
    <scope>NUCLEOTIDE SEQUENCE [LARGE SCALE GENOMIC DNA]</scope>
    <source>
        <tissue evidence="2">Muscle</tissue>
    </source>
</reference>
<dbReference type="EMBL" id="SRLO01025343">
    <property type="protein sequence ID" value="TNN21885.1"/>
    <property type="molecule type" value="Genomic_DNA"/>
</dbReference>
<dbReference type="AlphaFoldDB" id="A0A4Z2DZD1"/>